<sequence>MILNRTSISTNQNLKILSPTWKIFSQGWRSPKLSYTLVTLIPSLLLTAVRQRVTDSSSSITIKILIAAVR</sequence>
<reference evidence="1 2" key="1">
    <citation type="journal article" date="2020" name="ISME J.">
        <title>Comparative genomics reveals insights into cyanobacterial evolution and habitat adaptation.</title>
        <authorList>
            <person name="Chen M.Y."/>
            <person name="Teng W.K."/>
            <person name="Zhao L."/>
            <person name="Hu C.X."/>
            <person name="Zhou Y.K."/>
            <person name="Han B.P."/>
            <person name="Song L.R."/>
            <person name="Shu W.S."/>
        </authorList>
    </citation>
    <scope>NUCLEOTIDE SEQUENCE [LARGE SCALE GENOMIC DNA]</scope>
    <source>
        <strain evidence="1 2">FACHB-119</strain>
    </source>
</reference>
<accession>A0ABR8D1E5</accession>
<dbReference type="EMBL" id="JACJSG010000011">
    <property type="protein sequence ID" value="MBD2500999.1"/>
    <property type="molecule type" value="Genomic_DNA"/>
</dbReference>
<organism evidence="1 2">
    <name type="scientific">Anabaena azotica FACHB-119</name>
    <dbReference type="NCBI Taxonomy" id="947527"/>
    <lineage>
        <taxon>Bacteria</taxon>
        <taxon>Bacillati</taxon>
        <taxon>Cyanobacteriota</taxon>
        <taxon>Cyanophyceae</taxon>
        <taxon>Nostocales</taxon>
        <taxon>Nostocaceae</taxon>
        <taxon>Anabaena</taxon>
        <taxon>Anabaena azotica</taxon>
    </lineage>
</organism>
<gene>
    <name evidence="1" type="ORF">H6G83_10335</name>
</gene>
<protein>
    <submittedName>
        <fullName evidence="1">Uncharacterized protein</fullName>
    </submittedName>
</protein>
<comment type="caution">
    <text evidence="1">The sequence shown here is derived from an EMBL/GenBank/DDBJ whole genome shotgun (WGS) entry which is preliminary data.</text>
</comment>
<dbReference type="RefSeq" id="WP_190470918.1">
    <property type="nucleotide sequence ID" value="NZ_JACJSG010000011.1"/>
</dbReference>
<dbReference type="Proteomes" id="UP000661112">
    <property type="component" value="Unassembled WGS sequence"/>
</dbReference>
<name>A0ABR8D1E5_9NOST</name>
<evidence type="ECO:0000313" key="2">
    <source>
        <dbReference type="Proteomes" id="UP000661112"/>
    </source>
</evidence>
<keyword evidence="2" id="KW-1185">Reference proteome</keyword>
<proteinExistence type="predicted"/>
<evidence type="ECO:0000313" key="1">
    <source>
        <dbReference type="EMBL" id="MBD2500999.1"/>
    </source>
</evidence>